<name>A0A3S0XHC2_9BURK</name>
<evidence type="ECO:0000313" key="2">
    <source>
        <dbReference type="EMBL" id="RUR69390.1"/>
    </source>
</evidence>
<protein>
    <submittedName>
        <fullName evidence="2">Uncharacterized protein</fullName>
    </submittedName>
</protein>
<comment type="caution">
    <text evidence="2">The sequence shown here is derived from an EMBL/GenBank/DDBJ whole genome shotgun (WGS) entry which is preliminary data.</text>
</comment>
<accession>A0A3S0XHC2</accession>
<dbReference type="AlphaFoldDB" id="A0A3S0XHC2"/>
<dbReference type="Proteomes" id="UP000281118">
    <property type="component" value="Unassembled WGS sequence"/>
</dbReference>
<organism evidence="2 3">
    <name type="scientific">Variovorax guangxiensis</name>
    <dbReference type="NCBI Taxonomy" id="1775474"/>
    <lineage>
        <taxon>Bacteria</taxon>
        <taxon>Pseudomonadati</taxon>
        <taxon>Pseudomonadota</taxon>
        <taxon>Betaproteobacteria</taxon>
        <taxon>Burkholderiales</taxon>
        <taxon>Comamonadaceae</taxon>
        <taxon>Variovorax</taxon>
    </lineage>
</organism>
<gene>
    <name evidence="2" type="ORF">EJP67_20240</name>
</gene>
<feature type="region of interest" description="Disordered" evidence="1">
    <location>
        <begin position="95"/>
        <end position="120"/>
    </location>
</feature>
<dbReference type="RefSeq" id="WP_126023486.1">
    <property type="nucleotide sequence ID" value="NZ_RXFT01000008.1"/>
</dbReference>
<sequence length="182" mass="19153">MHRDAGAKGEVAAAGYSVTLLTDPSKHERLLTHSLLPNRSARSEFVRHECTRQRHRLVFFLEAAMSGPDLKKLIVLAAACLAAVHATAQQAPLPVPAEIDATKPKGDGNANKPAEAARQEAIRRAAIKKCDDLRSAAERSACAAQADADKARGGANSDASLPDKPAAPVVAPNGQAPDRNSK</sequence>
<dbReference type="EMBL" id="RXFT01000008">
    <property type="protein sequence ID" value="RUR69390.1"/>
    <property type="molecule type" value="Genomic_DNA"/>
</dbReference>
<evidence type="ECO:0000313" key="3">
    <source>
        <dbReference type="Proteomes" id="UP000281118"/>
    </source>
</evidence>
<feature type="region of interest" description="Disordered" evidence="1">
    <location>
        <begin position="141"/>
        <end position="182"/>
    </location>
</feature>
<evidence type="ECO:0000256" key="1">
    <source>
        <dbReference type="SAM" id="MobiDB-lite"/>
    </source>
</evidence>
<proteinExistence type="predicted"/>
<reference evidence="2 3" key="1">
    <citation type="submission" date="2018-12" db="EMBL/GenBank/DDBJ databases">
        <title>The genome sequences of Variovorax guangxiensis DSM 27352.</title>
        <authorList>
            <person name="Gao J."/>
            <person name="Sun J."/>
        </authorList>
    </citation>
    <scope>NUCLEOTIDE SEQUENCE [LARGE SCALE GENOMIC DNA]</scope>
    <source>
        <strain evidence="2 3">DSM 27352</strain>
    </source>
</reference>